<dbReference type="Gene3D" id="3.90.550.10">
    <property type="entry name" value="Spore Coat Polysaccharide Biosynthesis Protein SpsA, Chain A"/>
    <property type="match status" value="1"/>
</dbReference>
<dbReference type="Pfam" id="PF00535">
    <property type="entry name" value="Glycos_transf_2"/>
    <property type="match status" value="1"/>
</dbReference>
<dbReference type="RefSeq" id="WP_163085641.1">
    <property type="nucleotide sequence ID" value="NZ_JAAAWN010000013.1"/>
</dbReference>
<dbReference type="InterPro" id="IPR029044">
    <property type="entry name" value="Nucleotide-diphossugar_trans"/>
</dbReference>
<dbReference type="AlphaFoldDB" id="A0A7X5RLF9"/>
<organism evidence="2 3">
    <name type="scientific">Alteromonas profundi</name>
    <dbReference type="NCBI Taxonomy" id="2696062"/>
    <lineage>
        <taxon>Bacteria</taxon>
        <taxon>Pseudomonadati</taxon>
        <taxon>Pseudomonadota</taxon>
        <taxon>Gammaproteobacteria</taxon>
        <taxon>Alteromonadales</taxon>
        <taxon>Alteromonadaceae</taxon>
        <taxon>Alteromonas/Salinimonas group</taxon>
        <taxon>Alteromonas</taxon>
    </lineage>
</organism>
<evidence type="ECO:0000313" key="2">
    <source>
        <dbReference type="EMBL" id="NDV91679.1"/>
    </source>
</evidence>
<dbReference type="PANTHER" id="PTHR43179">
    <property type="entry name" value="RHAMNOSYLTRANSFERASE WBBL"/>
    <property type="match status" value="1"/>
</dbReference>
<accession>A0A7X5RLF9</accession>
<protein>
    <submittedName>
        <fullName evidence="2">Glycosyltransferase</fullName>
    </submittedName>
</protein>
<dbReference type="Proteomes" id="UP000470213">
    <property type="component" value="Unassembled WGS sequence"/>
</dbReference>
<dbReference type="EMBL" id="JAAAWN010000013">
    <property type="protein sequence ID" value="NDV91679.1"/>
    <property type="molecule type" value="Genomic_DNA"/>
</dbReference>
<gene>
    <name evidence="2" type="ORF">GTH32_10840</name>
</gene>
<name>A0A7X5RLF9_9ALTE</name>
<keyword evidence="2" id="KW-0808">Transferase</keyword>
<dbReference type="CDD" id="cd04186">
    <property type="entry name" value="GT_2_like_c"/>
    <property type="match status" value="1"/>
</dbReference>
<reference evidence="2 3" key="1">
    <citation type="submission" date="2020-01" db="EMBL/GenBank/DDBJ databases">
        <authorList>
            <person name="Chen J."/>
            <person name="Zhu S."/>
            <person name="Yang J."/>
        </authorList>
    </citation>
    <scope>NUCLEOTIDE SEQUENCE [LARGE SCALE GENOMIC DNA]</scope>
    <source>
        <strain evidence="2 3">345S023</strain>
    </source>
</reference>
<evidence type="ECO:0000259" key="1">
    <source>
        <dbReference type="Pfam" id="PF00535"/>
    </source>
</evidence>
<keyword evidence="3" id="KW-1185">Reference proteome</keyword>
<sequence length="577" mass="64264">MKKYAMLTVKGVIGLLPPSLKSRLKKNAKLTEFYSRSLQRSGLFYGFPSKKKRMAMYKDFLRKQDAVLSGNVSNERVNVVIFGSKNAQATLASLKHNEQVNHVVVIEHETSNVNAPGHGQLRNNTQVVSTFNDAIAALDLSLPLLMLNEGDELTKRALATFVNFLTDYPLVYCDTDKQSKADRPSEPNFFPAWNPDLHFSSAYVSTGVLMSPALLAQLNTSICNKLTTIAQLVARFWLNGITNTIGHVPFTLVHAHKNKAKEKAYLSGVAHEIKVGGRASVSVNNELRINQVSWLSKEQPLVSLIIPTKDAWELVKACIESIQQKTTYTNYEILLIDNGSTDETSLAYFSQLATQPKVRVLPYPGPFNYSAINNYGVKHANGSIIGLVNNDIEVISPNWLTDMVAHAQREDIGCVGAKLLYSDGRIQHAGVVLGYGGGAGHAHKYFPRYHPGYLKRLVATQNYSAVTAACLLVKRSHFDAVGGLDEVNLTVAFNDVDFCLRVRELGVRNLYCAEAELYHHESVSRGLDISPEKAARFNKELRYLKNSWQSIIDADPAYNPNLTRKRENFSLKIKEEY</sequence>
<comment type="caution">
    <text evidence="2">The sequence shown here is derived from an EMBL/GenBank/DDBJ whole genome shotgun (WGS) entry which is preliminary data.</text>
</comment>
<proteinExistence type="predicted"/>
<dbReference type="SUPFAM" id="SSF53448">
    <property type="entry name" value="Nucleotide-diphospho-sugar transferases"/>
    <property type="match status" value="1"/>
</dbReference>
<dbReference type="GO" id="GO:0016740">
    <property type="term" value="F:transferase activity"/>
    <property type="evidence" value="ECO:0007669"/>
    <property type="project" value="UniProtKB-KW"/>
</dbReference>
<dbReference type="PANTHER" id="PTHR43179:SF7">
    <property type="entry name" value="RHAMNOSYLTRANSFERASE WBBL"/>
    <property type="match status" value="1"/>
</dbReference>
<feature type="domain" description="Glycosyltransferase 2-like" evidence="1">
    <location>
        <begin position="303"/>
        <end position="479"/>
    </location>
</feature>
<dbReference type="InterPro" id="IPR001173">
    <property type="entry name" value="Glyco_trans_2-like"/>
</dbReference>
<evidence type="ECO:0000313" key="3">
    <source>
        <dbReference type="Proteomes" id="UP000470213"/>
    </source>
</evidence>